<name>A0A941GWC5_9CHRO</name>
<accession>A0A941GWC5</accession>
<dbReference type="InterPro" id="IPR035093">
    <property type="entry name" value="RelE/ParE_toxin_dom_sf"/>
</dbReference>
<comment type="similarity">
    <text evidence="1">Belongs to the RelE toxin family.</text>
</comment>
<dbReference type="SUPFAM" id="SSF143011">
    <property type="entry name" value="RelE-like"/>
    <property type="match status" value="1"/>
</dbReference>
<protein>
    <submittedName>
        <fullName evidence="3">Type II toxin-antitoxin system RelE/ParE family toxin</fullName>
    </submittedName>
</protein>
<comment type="caution">
    <text evidence="3">The sequence shown here is derived from an EMBL/GenBank/DDBJ whole genome shotgun (WGS) entry which is preliminary data.</text>
</comment>
<organism evidence="3 4">
    <name type="scientific">Gomphosphaeria aponina SAG 52.96 = DSM 107014</name>
    <dbReference type="NCBI Taxonomy" id="1521640"/>
    <lineage>
        <taxon>Bacteria</taxon>
        <taxon>Bacillati</taxon>
        <taxon>Cyanobacteriota</taxon>
        <taxon>Cyanophyceae</taxon>
        <taxon>Oscillatoriophycideae</taxon>
        <taxon>Chroococcales</taxon>
        <taxon>Gomphosphaeriaceae</taxon>
        <taxon>Gomphosphaeria</taxon>
    </lineage>
</organism>
<dbReference type="EMBL" id="JADQBC010000085">
    <property type="protein sequence ID" value="MBR8828738.1"/>
    <property type="molecule type" value="Genomic_DNA"/>
</dbReference>
<evidence type="ECO:0000313" key="4">
    <source>
        <dbReference type="Proteomes" id="UP000767446"/>
    </source>
</evidence>
<dbReference type="InterPro" id="IPR007712">
    <property type="entry name" value="RelE/ParE_toxin"/>
</dbReference>
<keyword evidence="2" id="KW-1277">Toxin-antitoxin system</keyword>
<dbReference type="Pfam" id="PF05016">
    <property type="entry name" value="ParE_toxin"/>
    <property type="match status" value="1"/>
</dbReference>
<gene>
    <name evidence="3" type="ORF">DSM107014_12700</name>
</gene>
<reference evidence="3" key="1">
    <citation type="submission" date="2021-02" db="EMBL/GenBank/DDBJ databases">
        <title>Metagenome analyses of Stigonema ocellatum DSM 106950, Chlorogloea purpurea SAG 13.99 and Gomphosphaeria aponina DSM 107014.</title>
        <authorList>
            <person name="Marter P."/>
            <person name="Huang S."/>
        </authorList>
    </citation>
    <scope>NUCLEOTIDE SEQUENCE</scope>
    <source>
        <strain evidence="3">JP213</strain>
    </source>
</reference>
<dbReference type="PANTHER" id="PTHR33755">
    <property type="entry name" value="TOXIN PARE1-RELATED"/>
    <property type="match status" value="1"/>
</dbReference>
<evidence type="ECO:0000313" key="3">
    <source>
        <dbReference type="EMBL" id="MBR8828738.1"/>
    </source>
</evidence>
<proteinExistence type="inferred from homology"/>
<evidence type="ECO:0000256" key="2">
    <source>
        <dbReference type="ARBA" id="ARBA00022649"/>
    </source>
</evidence>
<dbReference type="AlphaFoldDB" id="A0A941GWC5"/>
<dbReference type="Gene3D" id="3.30.2310.20">
    <property type="entry name" value="RelE-like"/>
    <property type="match status" value="1"/>
</dbReference>
<dbReference type="Proteomes" id="UP000767446">
    <property type="component" value="Unassembled WGS sequence"/>
</dbReference>
<evidence type="ECO:0000256" key="1">
    <source>
        <dbReference type="ARBA" id="ARBA00006226"/>
    </source>
</evidence>
<sequence>MAYRIIWSSQAVDDVEAIATYIARDSPSYAAAVVKKILDTVRTLEKDPDAGRTLIELTDSSIREQFAYSYRIIYQTQEDTITIAAVIHGKRLLDFGV</sequence>
<dbReference type="InterPro" id="IPR051803">
    <property type="entry name" value="TA_system_RelE-like_toxin"/>
</dbReference>